<proteinExistence type="predicted"/>
<dbReference type="AlphaFoldDB" id="A0A9P4TP16"/>
<dbReference type="InterPro" id="IPR022085">
    <property type="entry name" value="OpdG"/>
</dbReference>
<protein>
    <submittedName>
        <fullName evidence="1">Uncharacterized protein</fullName>
    </submittedName>
</protein>
<evidence type="ECO:0000313" key="2">
    <source>
        <dbReference type="Proteomes" id="UP000801428"/>
    </source>
</evidence>
<accession>A0A9P4TP16</accession>
<evidence type="ECO:0000313" key="1">
    <source>
        <dbReference type="EMBL" id="KAF3011142.1"/>
    </source>
</evidence>
<gene>
    <name evidence="1" type="ORF">E8E13_011457</name>
</gene>
<name>A0A9P4TP16_CURKU</name>
<dbReference type="Pfam" id="PF12311">
    <property type="entry name" value="DUF3632"/>
    <property type="match status" value="1"/>
</dbReference>
<reference evidence="1" key="1">
    <citation type="submission" date="2019-04" db="EMBL/GenBank/DDBJ databases">
        <title>Sequencing of skin fungus with MAO and IRED activity.</title>
        <authorList>
            <person name="Marsaioli A.J."/>
            <person name="Bonatto J.M.C."/>
            <person name="Reis Junior O."/>
        </authorList>
    </citation>
    <scope>NUCLEOTIDE SEQUENCE</scope>
    <source>
        <strain evidence="1">30M1</strain>
    </source>
</reference>
<dbReference type="EMBL" id="SWKU01000001">
    <property type="protein sequence ID" value="KAF3011142.1"/>
    <property type="molecule type" value="Genomic_DNA"/>
</dbReference>
<organism evidence="1 2">
    <name type="scientific">Curvularia kusanoi</name>
    <name type="common">Cochliobolus kusanoi</name>
    <dbReference type="NCBI Taxonomy" id="90978"/>
    <lineage>
        <taxon>Eukaryota</taxon>
        <taxon>Fungi</taxon>
        <taxon>Dikarya</taxon>
        <taxon>Ascomycota</taxon>
        <taxon>Pezizomycotina</taxon>
        <taxon>Dothideomycetes</taxon>
        <taxon>Pleosporomycetidae</taxon>
        <taxon>Pleosporales</taxon>
        <taxon>Pleosporineae</taxon>
        <taxon>Pleosporaceae</taxon>
        <taxon>Curvularia</taxon>
    </lineage>
</organism>
<comment type="caution">
    <text evidence="1">The sequence shown here is derived from an EMBL/GenBank/DDBJ whole genome shotgun (WGS) entry which is preliminary data.</text>
</comment>
<keyword evidence="2" id="KW-1185">Reference proteome</keyword>
<sequence>MPKSWFASKTDPNGEATHYEDGCHPSEAAALKTYLKQHTSPQEAAHAITHFTSSSLTPREELPRLWSLLQDALVELPETTLDRLIALMSAIEDLPNPPSVPLANNNPATRFWKDSPAFGHLWSDMSPSYEWRRTLEASSGSRRTAVCESLVRRAEVEARLVSAGLAGLEIHGGFEVVADALESSGSIREVEVSSVARWMEWCGGQMKMAAQRGEGSWALERSETGARRDLWRKPGDGVGEMTLDRWRFWEGRLREMQDDPVVARDAKRALEAMGKF</sequence>
<dbReference type="Proteomes" id="UP000801428">
    <property type="component" value="Unassembled WGS sequence"/>
</dbReference>
<dbReference type="OrthoDB" id="5392447at2759"/>